<dbReference type="AlphaFoldDB" id="A0A9D1HPH7"/>
<evidence type="ECO:0000313" key="1">
    <source>
        <dbReference type="EMBL" id="HIU14163.1"/>
    </source>
</evidence>
<dbReference type="Proteomes" id="UP000824175">
    <property type="component" value="Unassembled WGS sequence"/>
</dbReference>
<sequence>MNRFYRQEDIDQILSGYDIQKDFYVPGALFKQIAYRNLRLEVKWAYIGLLHLVLSEPHFNDNGDALLSYGIQQMAMPLAKLMNKKVDEEKVHQYLNELREADLIESVNGQDLLVNIV</sequence>
<name>A0A9D1HPH7_9FIRM</name>
<reference evidence="1" key="1">
    <citation type="submission" date="2020-10" db="EMBL/GenBank/DDBJ databases">
        <authorList>
            <person name="Gilroy R."/>
        </authorList>
    </citation>
    <scope>NUCLEOTIDE SEQUENCE</scope>
    <source>
        <strain evidence="1">CHK195-11698</strain>
    </source>
</reference>
<protein>
    <submittedName>
        <fullName evidence="1">Uncharacterized protein</fullName>
    </submittedName>
</protein>
<organism evidence="1 2">
    <name type="scientific">Candidatus Fimiplasma intestinipullorum</name>
    <dbReference type="NCBI Taxonomy" id="2840825"/>
    <lineage>
        <taxon>Bacteria</taxon>
        <taxon>Bacillati</taxon>
        <taxon>Bacillota</taxon>
        <taxon>Clostridia</taxon>
        <taxon>Eubacteriales</taxon>
        <taxon>Candidatus Fimiplasma</taxon>
    </lineage>
</organism>
<gene>
    <name evidence="1" type="ORF">IAD15_08855</name>
</gene>
<comment type="caution">
    <text evidence="1">The sequence shown here is derived from an EMBL/GenBank/DDBJ whole genome shotgun (WGS) entry which is preliminary data.</text>
</comment>
<reference evidence="1" key="2">
    <citation type="journal article" date="2021" name="PeerJ">
        <title>Extensive microbial diversity within the chicken gut microbiome revealed by metagenomics and culture.</title>
        <authorList>
            <person name="Gilroy R."/>
            <person name="Ravi A."/>
            <person name="Getino M."/>
            <person name="Pursley I."/>
            <person name="Horton D.L."/>
            <person name="Alikhan N.F."/>
            <person name="Baker D."/>
            <person name="Gharbi K."/>
            <person name="Hall N."/>
            <person name="Watson M."/>
            <person name="Adriaenssens E.M."/>
            <person name="Foster-Nyarko E."/>
            <person name="Jarju S."/>
            <person name="Secka A."/>
            <person name="Antonio M."/>
            <person name="Oren A."/>
            <person name="Chaudhuri R.R."/>
            <person name="La Ragione R."/>
            <person name="Hildebrand F."/>
            <person name="Pallen M.J."/>
        </authorList>
    </citation>
    <scope>NUCLEOTIDE SEQUENCE</scope>
    <source>
        <strain evidence="1">CHK195-11698</strain>
    </source>
</reference>
<evidence type="ECO:0000313" key="2">
    <source>
        <dbReference type="Proteomes" id="UP000824175"/>
    </source>
</evidence>
<accession>A0A9D1HPH7</accession>
<proteinExistence type="predicted"/>
<dbReference type="EMBL" id="DVMJ01000075">
    <property type="protein sequence ID" value="HIU14163.1"/>
    <property type="molecule type" value="Genomic_DNA"/>
</dbReference>